<reference evidence="4" key="2">
    <citation type="journal article" date="2022" name="Microbiol. Resour. Announc.">
        <title>Metagenome Sequencing to Explore Phylogenomics of Terrestrial Cyanobacteria.</title>
        <authorList>
            <person name="Ward R.D."/>
            <person name="Stajich J.E."/>
            <person name="Johansen J.R."/>
            <person name="Huntemann M."/>
            <person name="Clum A."/>
            <person name="Foster B."/>
            <person name="Foster B."/>
            <person name="Roux S."/>
            <person name="Palaniappan K."/>
            <person name="Varghese N."/>
            <person name="Mukherjee S."/>
            <person name="Reddy T.B.K."/>
            <person name="Daum C."/>
            <person name="Copeland A."/>
            <person name="Chen I.A."/>
            <person name="Ivanova N.N."/>
            <person name="Kyrpides N.C."/>
            <person name="Shapiro N."/>
            <person name="Eloe-Fadrosh E.A."/>
            <person name="Pietrasiak N."/>
        </authorList>
    </citation>
    <scope>NUCLEOTIDE SEQUENCE</scope>
    <source>
        <strain evidence="4">GSE-NOS-MK-12-04C</strain>
    </source>
</reference>
<keyword evidence="2" id="KW-0732">Signal</keyword>
<dbReference type="Proteomes" id="UP000729701">
    <property type="component" value="Unassembled WGS sequence"/>
</dbReference>
<evidence type="ECO:0000256" key="1">
    <source>
        <dbReference type="SAM" id="MobiDB-lite"/>
    </source>
</evidence>
<dbReference type="Pfam" id="PF01471">
    <property type="entry name" value="PG_binding_1"/>
    <property type="match status" value="3"/>
</dbReference>
<evidence type="ECO:0000313" key="4">
    <source>
        <dbReference type="EMBL" id="MBW4669761.1"/>
    </source>
</evidence>
<dbReference type="InterPro" id="IPR036365">
    <property type="entry name" value="PGBD-like_sf"/>
</dbReference>
<dbReference type="InterPro" id="IPR036366">
    <property type="entry name" value="PGBDSf"/>
</dbReference>
<feature type="compositionally biased region" description="Pro residues" evidence="1">
    <location>
        <begin position="95"/>
        <end position="107"/>
    </location>
</feature>
<proteinExistence type="predicted"/>
<feature type="domain" description="Peptidoglycan binding-like" evidence="3">
    <location>
        <begin position="199"/>
        <end position="257"/>
    </location>
</feature>
<feature type="region of interest" description="Disordered" evidence="1">
    <location>
        <begin position="90"/>
        <end position="112"/>
    </location>
</feature>
<dbReference type="InterPro" id="IPR002477">
    <property type="entry name" value="Peptidoglycan-bd-like"/>
</dbReference>
<organism evidence="4 5">
    <name type="scientific">Cyanomargarita calcarea GSE-NOS-MK-12-04C</name>
    <dbReference type="NCBI Taxonomy" id="2839659"/>
    <lineage>
        <taxon>Bacteria</taxon>
        <taxon>Bacillati</taxon>
        <taxon>Cyanobacteriota</taxon>
        <taxon>Cyanophyceae</taxon>
        <taxon>Nostocales</taxon>
        <taxon>Cyanomargaritaceae</taxon>
        <taxon>Cyanomargarita</taxon>
    </lineage>
</organism>
<accession>A0A951UUM6</accession>
<name>A0A951UUM6_9CYAN</name>
<dbReference type="EMBL" id="JAHHGZ010000024">
    <property type="protein sequence ID" value="MBW4669761.1"/>
    <property type="molecule type" value="Genomic_DNA"/>
</dbReference>
<feature type="chain" id="PRO_5037935287" evidence="2">
    <location>
        <begin position="27"/>
        <end position="340"/>
    </location>
</feature>
<dbReference type="AlphaFoldDB" id="A0A951UUM6"/>
<evidence type="ECO:0000313" key="5">
    <source>
        <dbReference type="Proteomes" id="UP000729701"/>
    </source>
</evidence>
<gene>
    <name evidence="4" type="ORF">KME60_20685</name>
</gene>
<reference evidence="4" key="1">
    <citation type="submission" date="2021-05" db="EMBL/GenBank/DDBJ databases">
        <authorList>
            <person name="Pietrasiak N."/>
            <person name="Ward R."/>
            <person name="Stajich J.E."/>
            <person name="Kurbessoian T."/>
        </authorList>
    </citation>
    <scope>NUCLEOTIDE SEQUENCE</scope>
    <source>
        <strain evidence="4">GSE-NOS-MK-12-04C</strain>
    </source>
</reference>
<dbReference type="SUPFAM" id="SSF47090">
    <property type="entry name" value="PGBD-like"/>
    <property type="match status" value="3"/>
</dbReference>
<sequence>MYTQAKVILLIALTFGVVNIPGQALAAPTSSSVRNTQRCLQRLGYFKGPVTGYLGPLTKNAITRFQQANGLPAIGSVGPRTQQLLQSKCRQGRIPSPPPNPRRPPVIPGGNYSSGDLRVGSTGISVENLQRNLQSLGYYSNRITGYFGPITRQAVIRFQQAIQLPVTGVADFRTLQEINFRLDGRGGVVDRATISIGARGESVRQLQEALQKLGFFSKNEQADGNFDEYTKRAVSDFQLSVGLPSNGIVDQRTWQRLGIRESRDDRSYVVVIPLDKDETFYKVQSYLSQAGLNNQAVVRDSRLGRYIEAGKYRDLDSAEKLSKWLRERSFDARVVKTGRF</sequence>
<feature type="signal peptide" evidence="2">
    <location>
        <begin position="1"/>
        <end position="26"/>
    </location>
</feature>
<protein>
    <submittedName>
        <fullName evidence="4">Peptidoglycan-binding protein</fullName>
    </submittedName>
</protein>
<evidence type="ECO:0000256" key="2">
    <source>
        <dbReference type="SAM" id="SignalP"/>
    </source>
</evidence>
<comment type="caution">
    <text evidence="4">The sequence shown here is derived from an EMBL/GenBank/DDBJ whole genome shotgun (WGS) entry which is preliminary data.</text>
</comment>
<feature type="domain" description="Peptidoglycan binding-like" evidence="3">
    <location>
        <begin position="125"/>
        <end position="176"/>
    </location>
</feature>
<evidence type="ECO:0000259" key="3">
    <source>
        <dbReference type="Pfam" id="PF01471"/>
    </source>
</evidence>
<dbReference type="Gene3D" id="1.10.101.10">
    <property type="entry name" value="PGBD-like superfamily/PGBD"/>
    <property type="match status" value="3"/>
</dbReference>
<feature type="domain" description="Peptidoglycan binding-like" evidence="3">
    <location>
        <begin position="30"/>
        <end position="85"/>
    </location>
</feature>